<gene>
    <name evidence="2" type="ORF">OJ252_112</name>
</gene>
<reference evidence="2" key="1">
    <citation type="submission" date="2022-10" db="EMBL/GenBank/DDBJ databases">
        <title>Adaptive evolution leads to modifications in subtelomeric GC content in a zoonotic Cryptosporidium species.</title>
        <authorList>
            <person name="Li J."/>
            <person name="Feng Y."/>
            <person name="Xiao L."/>
        </authorList>
    </citation>
    <scope>NUCLEOTIDE SEQUENCE</scope>
    <source>
        <strain evidence="2">25894</strain>
    </source>
</reference>
<evidence type="ECO:0000313" key="3">
    <source>
        <dbReference type="Proteomes" id="UP001071777"/>
    </source>
</evidence>
<name>A0ABQ8PBY5_9CRYT</name>
<protein>
    <submittedName>
        <fullName evidence="2">Uncharacterized protein</fullName>
    </submittedName>
</protein>
<keyword evidence="1" id="KW-1133">Transmembrane helix</keyword>
<evidence type="ECO:0000313" key="2">
    <source>
        <dbReference type="EMBL" id="KAJ1615490.1"/>
    </source>
</evidence>
<sequence>MNQVKHRICCNRLERNTSLLFYRNALSFGNGHSIKDTPVQLCYPDVSTTLGFHPHSLNLFQGLNLDFEDEAVLDRPSLIIPTECKEFNQVRTDIYNWGALYVICTTLLFVYILKIFLENQVYSKFTNNIKERKVLFYTSCSLLSLSPIIAVINKCPLFMIIYKALFPSTFFIMFIFFFNEIWDVLFILMLLISRLSISFIQYRMVS</sequence>
<organism evidence="2 3">
    <name type="scientific">Cryptosporidium canis</name>
    <dbReference type="NCBI Taxonomy" id="195482"/>
    <lineage>
        <taxon>Eukaryota</taxon>
        <taxon>Sar</taxon>
        <taxon>Alveolata</taxon>
        <taxon>Apicomplexa</taxon>
        <taxon>Conoidasida</taxon>
        <taxon>Coccidia</taxon>
        <taxon>Eucoccidiorida</taxon>
        <taxon>Eimeriorina</taxon>
        <taxon>Cryptosporidiidae</taxon>
        <taxon>Cryptosporidium</taxon>
    </lineage>
</organism>
<keyword evidence="1" id="KW-0472">Membrane</keyword>
<dbReference type="EMBL" id="JAPCXB010000001">
    <property type="protein sequence ID" value="KAJ1615490.1"/>
    <property type="molecule type" value="Genomic_DNA"/>
</dbReference>
<proteinExistence type="predicted"/>
<dbReference type="Proteomes" id="UP001071777">
    <property type="component" value="Unassembled WGS sequence"/>
</dbReference>
<accession>A0ABQ8PBY5</accession>
<evidence type="ECO:0000256" key="1">
    <source>
        <dbReference type="SAM" id="Phobius"/>
    </source>
</evidence>
<keyword evidence="1" id="KW-0812">Transmembrane</keyword>
<feature type="transmembrane region" description="Helical" evidence="1">
    <location>
        <begin position="94"/>
        <end position="113"/>
    </location>
</feature>
<comment type="caution">
    <text evidence="2">The sequence shown here is derived from an EMBL/GenBank/DDBJ whole genome shotgun (WGS) entry which is preliminary data.</text>
</comment>
<feature type="transmembrane region" description="Helical" evidence="1">
    <location>
        <begin position="134"/>
        <end position="152"/>
    </location>
</feature>
<keyword evidence="3" id="KW-1185">Reference proteome</keyword>